<dbReference type="InterPro" id="IPR018499">
    <property type="entry name" value="Tetraspanin/Peripherin"/>
</dbReference>
<evidence type="ECO:0000256" key="4">
    <source>
        <dbReference type="ARBA" id="ARBA00023136"/>
    </source>
</evidence>
<feature type="transmembrane region" description="Helical" evidence="5">
    <location>
        <begin position="109"/>
        <end position="133"/>
    </location>
</feature>
<keyword evidence="4 5" id="KW-0472">Membrane</keyword>
<feature type="transmembrane region" description="Helical" evidence="5">
    <location>
        <begin position="297"/>
        <end position="324"/>
    </location>
</feature>
<dbReference type="PANTHER" id="PTHR19282:SF552">
    <property type="entry name" value="TETRASPANIN"/>
    <property type="match status" value="1"/>
</dbReference>
<keyword evidence="3 5" id="KW-1133">Transmembrane helix</keyword>
<protein>
    <recommendedName>
        <fullName evidence="8">Tetraspanin</fullName>
    </recommendedName>
</protein>
<gene>
    <name evidence="6" type="ORF">AFUS01_LOCUS40214</name>
</gene>
<keyword evidence="2 5" id="KW-0812">Transmembrane</keyword>
<evidence type="ECO:0000313" key="7">
    <source>
        <dbReference type="Proteomes" id="UP000708208"/>
    </source>
</evidence>
<dbReference type="GO" id="GO:0005886">
    <property type="term" value="C:plasma membrane"/>
    <property type="evidence" value="ECO:0007669"/>
    <property type="project" value="TreeGrafter"/>
</dbReference>
<organism evidence="6 7">
    <name type="scientific">Allacma fusca</name>
    <dbReference type="NCBI Taxonomy" id="39272"/>
    <lineage>
        <taxon>Eukaryota</taxon>
        <taxon>Metazoa</taxon>
        <taxon>Ecdysozoa</taxon>
        <taxon>Arthropoda</taxon>
        <taxon>Hexapoda</taxon>
        <taxon>Collembola</taxon>
        <taxon>Symphypleona</taxon>
        <taxon>Sminthuridae</taxon>
        <taxon>Allacma</taxon>
    </lineage>
</organism>
<evidence type="ECO:0000256" key="2">
    <source>
        <dbReference type="ARBA" id="ARBA00022692"/>
    </source>
</evidence>
<feature type="transmembrane region" description="Helical" evidence="5">
    <location>
        <begin position="80"/>
        <end position="102"/>
    </location>
</feature>
<evidence type="ECO:0000313" key="6">
    <source>
        <dbReference type="EMBL" id="CAG7830410.1"/>
    </source>
</evidence>
<evidence type="ECO:0000256" key="3">
    <source>
        <dbReference type="ARBA" id="ARBA00022989"/>
    </source>
</evidence>
<evidence type="ECO:0000256" key="1">
    <source>
        <dbReference type="ARBA" id="ARBA00004141"/>
    </source>
</evidence>
<evidence type="ECO:0008006" key="8">
    <source>
        <dbReference type="Google" id="ProtNLM"/>
    </source>
</evidence>
<dbReference type="PANTHER" id="PTHR19282">
    <property type="entry name" value="TETRASPANIN"/>
    <property type="match status" value="1"/>
</dbReference>
<comment type="caution">
    <text evidence="6">The sequence shown here is derived from an EMBL/GenBank/DDBJ whole genome shotgun (WGS) entry which is preliminary data.</text>
</comment>
<dbReference type="Proteomes" id="UP000708208">
    <property type="component" value="Unassembled WGS sequence"/>
</dbReference>
<accession>A0A8J2L9Y8</accession>
<reference evidence="6" key="1">
    <citation type="submission" date="2021-06" db="EMBL/GenBank/DDBJ databases">
        <authorList>
            <person name="Hodson N. C."/>
            <person name="Mongue J. A."/>
            <person name="Jaron S. K."/>
        </authorList>
    </citation>
    <scope>NUCLEOTIDE SEQUENCE</scope>
</reference>
<name>A0A8J2L9Y8_9HEXA</name>
<dbReference type="AlphaFoldDB" id="A0A8J2L9Y8"/>
<dbReference type="EMBL" id="CAJVCH010555729">
    <property type="protein sequence ID" value="CAG7830410.1"/>
    <property type="molecule type" value="Genomic_DNA"/>
</dbReference>
<dbReference type="Pfam" id="PF00335">
    <property type="entry name" value="Tetraspanin"/>
    <property type="match status" value="1"/>
</dbReference>
<feature type="transmembrane region" description="Helical" evidence="5">
    <location>
        <begin position="7"/>
        <end position="31"/>
    </location>
</feature>
<dbReference type="OrthoDB" id="6134317at2759"/>
<proteinExistence type="predicted"/>
<evidence type="ECO:0000256" key="5">
    <source>
        <dbReference type="SAM" id="Phobius"/>
    </source>
</evidence>
<sequence length="328" mass="36425">MELVRYTFCIFNGIFCIVGVALVGSGIWLLLDDPMLGSSFRIIQSSDEELSTSSLSALLKLTPHGEEQGGGGPQTMVVPLGYICIIFGLSIFFLSFIGYCGALQDSMCLLGTFAVLLGFIIVLEIIAVSFFFYNRPAVEAAARDHFKMILQQKYSFFAKNLSANARREGRVLNRFPNLREETTTIESISHERTDLKLEGMPMSMGDDAELKNNFKEILIFTKVMDATMKLYLCCGVTDYTDFKPEQLPEEHLIPEACCKFSDDMSLKDPDCVTKPTFGNSWYHVGCFQRIVENVTDLAIVIGVILGLLQIVGVIFAISGAMMVAKNRT</sequence>
<keyword evidence="7" id="KW-1185">Reference proteome</keyword>
<comment type="subcellular location">
    <subcellularLocation>
        <location evidence="1">Membrane</location>
        <topology evidence="1">Multi-pass membrane protein</topology>
    </subcellularLocation>
</comment>